<evidence type="ECO:0000256" key="3">
    <source>
        <dbReference type="ARBA" id="ARBA00004613"/>
    </source>
</evidence>
<dbReference type="GO" id="GO:0098552">
    <property type="term" value="C:side of membrane"/>
    <property type="evidence" value="ECO:0007669"/>
    <property type="project" value="UniProtKB-KW"/>
</dbReference>
<comment type="similarity">
    <text evidence="4">Belongs to the RBT5 family.</text>
</comment>
<dbReference type="Pfam" id="PF20684">
    <property type="entry name" value="Fung_rhodopsin"/>
    <property type="match status" value="1"/>
</dbReference>
<evidence type="ECO:0000256" key="15">
    <source>
        <dbReference type="SAM" id="SignalP"/>
    </source>
</evidence>
<evidence type="ECO:0000259" key="17">
    <source>
        <dbReference type="Pfam" id="PF20684"/>
    </source>
</evidence>
<feature type="transmembrane region" description="Helical" evidence="14">
    <location>
        <begin position="360"/>
        <end position="380"/>
    </location>
</feature>
<feature type="transmembrane region" description="Helical" evidence="14">
    <location>
        <begin position="245"/>
        <end position="265"/>
    </location>
</feature>
<evidence type="ECO:0000256" key="6">
    <source>
        <dbReference type="ARBA" id="ARBA00022622"/>
    </source>
</evidence>
<dbReference type="EMBL" id="KV875100">
    <property type="protein sequence ID" value="OIW26698.1"/>
    <property type="molecule type" value="Genomic_DNA"/>
</dbReference>
<feature type="signal peptide" evidence="15">
    <location>
        <begin position="1"/>
        <end position="18"/>
    </location>
</feature>
<feature type="transmembrane region" description="Helical" evidence="14">
    <location>
        <begin position="126"/>
        <end position="147"/>
    </location>
</feature>
<keyword evidence="6" id="KW-0325">Glycoprotein</keyword>
<evidence type="ECO:0000256" key="10">
    <source>
        <dbReference type="ARBA" id="ARBA00023136"/>
    </source>
</evidence>
<dbReference type="Proteomes" id="UP000182658">
    <property type="component" value="Unassembled WGS sequence"/>
</dbReference>
<accession>A0A1J7JGG1</accession>
<keyword evidence="12" id="KW-0449">Lipoprotein</keyword>
<keyword evidence="10 14" id="KW-0472">Membrane</keyword>
<feature type="chain" id="PRO_5013085950" evidence="15">
    <location>
        <begin position="19"/>
        <end position="382"/>
    </location>
</feature>
<evidence type="ECO:0000256" key="2">
    <source>
        <dbReference type="ARBA" id="ARBA00004589"/>
    </source>
</evidence>
<dbReference type="GO" id="GO:0005576">
    <property type="term" value="C:extracellular region"/>
    <property type="evidence" value="ECO:0007669"/>
    <property type="project" value="UniProtKB-SubCell"/>
</dbReference>
<keyword evidence="6" id="KW-0336">GPI-anchor</keyword>
<evidence type="ECO:0000259" key="16">
    <source>
        <dbReference type="Pfam" id="PF05730"/>
    </source>
</evidence>
<dbReference type="PANTHER" id="PTHR33048">
    <property type="entry name" value="PTH11-LIKE INTEGRAL MEMBRANE PROTEIN (AFU_ORTHOLOGUE AFUA_5G11245)"/>
    <property type="match status" value="1"/>
</dbReference>
<dbReference type="STRING" id="1408157.A0A1J7JGG1"/>
<reference evidence="18 19" key="1">
    <citation type="submission" date="2016-10" db="EMBL/GenBank/DDBJ databases">
        <title>Draft genome sequence of Coniochaeta ligniaria NRRL30616, a lignocellulolytic fungus for bioabatement of inhibitors in plant biomass hydrolysates.</title>
        <authorList>
            <consortium name="DOE Joint Genome Institute"/>
            <person name="Jimenez D.J."/>
            <person name="Hector R.E."/>
            <person name="Riley R."/>
            <person name="Sun H."/>
            <person name="Grigoriev I.V."/>
            <person name="Van Elsas J.D."/>
            <person name="Nichols N.N."/>
        </authorList>
    </citation>
    <scope>NUCLEOTIDE SEQUENCE [LARGE SCALE GENOMIC DNA]</scope>
    <source>
        <strain evidence="18 19">NRRL 30616</strain>
    </source>
</reference>
<name>A0A1J7JGG1_9PEZI</name>
<gene>
    <name evidence="18" type="ORF">CONLIGDRAFT_646848</name>
</gene>
<evidence type="ECO:0000256" key="8">
    <source>
        <dbReference type="ARBA" id="ARBA00022729"/>
    </source>
</evidence>
<keyword evidence="8 15" id="KW-0732">Signal</keyword>
<evidence type="ECO:0000256" key="12">
    <source>
        <dbReference type="ARBA" id="ARBA00023288"/>
    </source>
</evidence>
<dbReference type="AlphaFoldDB" id="A0A1J7JGG1"/>
<proteinExistence type="inferred from homology"/>
<dbReference type="InParanoid" id="A0A1J7JGG1"/>
<keyword evidence="11" id="KW-1015">Disulfide bond</keyword>
<evidence type="ECO:0000313" key="18">
    <source>
        <dbReference type="EMBL" id="OIW26698.1"/>
    </source>
</evidence>
<evidence type="ECO:0000256" key="1">
    <source>
        <dbReference type="ARBA" id="ARBA00004141"/>
    </source>
</evidence>
<feature type="transmembrane region" description="Helical" evidence="14">
    <location>
        <begin position="277"/>
        <end position="301"/>
    </location>
</feature>
<keyword evidence="9 14" id="KW-1133">Transmembrane helix</keyword>
<keyword evidence="7 14" id="KW-0812">Transmembrane</keyword>
<evidence type="ECO:0000256" key="13">
    <source>
        <dbReference type="ARBA" id="ARBA00038359"/>
    </source>
</evidence>
<feature type="domain" description="CFEM" evidence="16">
    <location>
        <begin position="36"/>
        <end position="81"/>
    </location>
</feature>
<organism evidence="18 19">
    <name type="scientific">Coniochaeta ligniaria NRRL 30616</name>
    <dbReference type="NCBI Taxonomy" id="1408157"/>
    <lineage>
        <taxon>Eukaryota</taxon>
        <taxon>Fungi</taxon>
        <taxon>Dikarya</taxon>
        <taxon>Ascomycota</taxon>
        <taxon>Pezizomycotina</taxon>
        <taxon>Sordariomycetes</taxon>
        <taxon>Sordariomycetidae</taxon>
        <taxon>Coniochaetales</taxon>
        <taxon>Coniochaetaceae</taxon>
        <taxon>Coniochaeta</taxon>
    </lineage>
</organism>
<dbReference type="OrthoDB" id="2496787at2759"/>
<dbReference type="InterPro" id="IPR049326">
    <property type="entry name" value="Rhodopsin_dom_fungi"/>
</dbReference>
<comment type="similarity">
    <text evidence="13">Belongs to the SAT4 family.</text>
</comment>
<sequence>MAMIHLYVALVCFLSAQAPMHEVGQLVPAPIEHRPLPPCAEQCVTELLRNTSCARQDYTCLCNHGLVSTDVRYCFETQCMPSVWDYLRGFCLRPLALEEVPLTFSLGAQNITASDCGVPQRRQRPLLKIISISVGTLALTCVALRLLDRSVRRRTWRERIDDWIMLLNAVSYMDISEVRASMRFTHSMQGFILTFTVINTEPRVACTVVLKASLPVHEKGMGRDSYTLPFPTLAVIMKLLLIHEVLYVVIIMLTKSSVFFVYYRIFPLEVMPKMSIAIPITMGFIAAAAIGETTALIFQCVPVPYYWNRLRDARGGNCINVNAWGWANSATNVAMEIWIICLPFPELIKLKYYWKTKLRVSLMLIAGSLQVPLSVSTSTFRN</sequence>
<evidence type="ECO:0000256" key="9">
    <source>
        <dbReference type="ARBA" id="ARBA00022989"/>
    </source>
</evidence>
<evidence type="ECO:0000256" key="7">
    <source>
        <dbReference type="ARBA" id="ARBA00022692"/>
    </source>
</evidence>
<protein>
    <submittedName>
        <fullName evidence="18">Uncharacterized protein</fullName>
    </submittedName>
</protein>
<dbReference type="PANTHER" id="PTHR33048:SF143">
    <property type="entry name" value="EXTRACELLULAR MEMBRANE PROTEIN CFEM DOMAIN-CONTAINING PROTEIN-RELATED"/>
    <property type="match status" value="1"/>
</dbReference>
<evidence type="ECO:0000256" key="4">
    <source>
        <dbReference type="ARBA" id="ARBA00010031"/>
    </source>
</evidence>
<evidence type="ECO:0000256" key="11">
    <source>
        <dbReference type="ARBA" id="ARBA00023157"/>
    </source>
</evidence>
<evidence type="ECO:0000256" key="14">
    <source>
        <dbReference type="SAM" id="Phobius"/>
    </source>
</evidence>
<comment type="subcellular location">
    <subcellularLocation>
        <location evidence="2">Membrane</location>
        <topology evidence="2">Lipid-anchor</topology>
        <topology evidence="2">GPI-anchor</topology>
    </subcellularLocation>
    <subcellularLocation>
        <location evidence="1">Membrane</location>
        <topology evidence="1">Multi-pass membrane protein</topology>
    </subcellularLocation>
    <subcellularLocation>
        <location evidence="3">Secreted</location>
    </subcellularLocation>
</comment>
<feature type="domain" description="Rhodopsin" evidence="17">
    <location>
        <begin position="205"/>
        <end position="375"/>
    </location>
</feature>
<dbReference type="InterPro" id="IPR008427">
    <property type="entry name" value="Extracellular_membr_CFEM_dom"/>
</dbReference>
<keyword evidence="19" id="KW-1185">Reference proteome</keyword>
<keyword evidence="5" id="KW-0964">Secreted</keyword>
<evidence type="ECO:0000256" key="5">
    <source>
        <dbReference type="ARBA" id="ARBA00022525"/>
    </source>
</evidence>
<evidence type="ECO:0000313" key="19">
    <source>
        <dbReference type="Proteomes" id="UP000182658"/>
    </source>
</evidence>
<dbReference type="InterPro" id="IPR052337">
    <property type="entry name" value="SAT4-like"/>
</dbReference>
<dbReference type="Pfam" id="PF05730">
    <property type="entry name" value="CFEM"/>
    <property type="match status" value="1"/>
</dbReference>